<dbReference type="FunCoup" id="A0A1Q3AWC0">
    <property type="interactions" value="440"/>
</dbReference>
<evidence type="ECO:0000256" key="5">
    <source>
        <dbReference type="SAM" id="Phobius"/>
    </source>
</evidence>
<dbReference type="InterPro" id="IPR008470">
    <property type="entry name" value="Uncharacterised_Ycf33"/>
</dbReference>
<evidence type="ECO:0000256" key="2">
    <source>
        <dbReference type="ARBA" id="ARBA00010985"/>
    </source>
</evidence>
<keyword evidence="7" id="KW-1185">Reference proteome</keyword>
<dbReference type="OrthoDB" id="1900844at2759"/>
<dbReference type="STRING" id="3775.A0A1Q3AWC0"/>
<comment type="caution">
    <text evidence="6">The sequence shown here is derived from an EMBL/GenBank/DDBJ whole genome shotgun (WGS) entry which is preliminary data.</text>
</comment>
<reference evidence="7" key="1">
    <citation type="submission" date="2016-04" db="EMBL/GenBank/DDBJ databases">
        <title>Cephalotus genome sequencing.</title>
        <authorList>
            <person name="Fukushima K."/>
            <person name="Hasebe M."/>
            <person name="Fang X."/>
        </authorList>
    </citation>
    <scope>NUCLEOTIDE SEQUENCE [LARGE SCALE GENOMIC DNA]</scope>
    <source>
        <strain evidence="7">cv. St1</strain>
    </source>
</reference>
<evidence type="ECO:0000256" key="1">
    <source>
        <dbReference type="ARBA" id="ARBA00004474"/>
    </source>
</evidence>
<feature type="transmembrane region" description="Helical" evidence="5">
    <location>
        <begin position="142"/>
        <end position="165"/>
    </location>
</feature>
<comment type="subcellular location">
    <subcellularLocation>
        <location evidence="1">Plastid</location>
    </subcellularLocation>
</comment>
<gene>
    <name evidence="6" type="ORF">CFOL_v3_03393</name>
</gene>
<evidence type="ECO:0000256" key="3">
    <source>
        <dbReference type="ARBA" id="ARBA00021584"/>
    </source>
</evidence>
<accession>A0A1Q3AWC0</accession>
<feature type="transmembrane region" description="Helical" evidence="5">
    <location>
        <begin position="172"/>
        <end position="196"/>
    </location>
</feature>
<feature type="transmembrane region" description="Helical" evidence="5">
    <location>
        <begin position="100"/>
        <end position="117"/>
    </location>
</feature>
<protein>
    <recommendedName>
        <fullName evidence="3">Uncharacterized protein ycf33</fullName>
    </recommendedName>
</protein>
<evidence type="ECO:0000256" key="4">
    <source>
        <dbReference type="ARBA" id="ARBA00022640"/>
    </source>
</evidence>
<dbReference type="PANTHER" id="PTHR36049:SF3">
    <property type="match status" value="1"/>
</dbReference>
<keyword evidence="5" id="KW-1133">Transmembrane helix</keyword>
<dbReference type="Pfam" id="PF05421">
    <property type="entry name" value="DUF751"/>
    <property type="match status" value="1"/>
</dbReference>
<dbReference type="GO" id="GO:0009536">
    <property type="term" value="C:plastid"/>
    <property type="evidence" value="ECO:0007669"/>
    <property type="project" value="UniProtKB-SubCell"/>
</dbReference>
<dbReference type="PANTHER" id="PTHR36049">
    <property type="entry name" value="TRANSMEMBRANE PROTEIN"/>
    <property type="match status" value="1"/>
</dbReference>
<sequence length="197" mass="21354">MKSSTLSLHICLYKSTNLTNPTANSPFLIPIKTTPYLKLPAYTSTASGLPSKTTTISSSIEQLSKTSQIGKPLILEFTGKCQKPYKGEIPQFSSNDFPRNVILGAVSIGFVLFLMGVEDHKALAFGPEGPLVEEFWDNVRRYGLYALTVSTGAIYTILLPILELLKNPISAILLLAILGGGFYIVSQVLSAMLLVVI</sequence>
<evidence type="ECO:0000313" key="6">
    <source>
        <dbReference type="EMBL" id="GAV59862.1"/>
    </source>
</evidence>
<keyword evidence="4" id="KW-0934">Plastid</keyword>
<organism evidence="6 7">
    <name type="scientific">Cephalotus follicularis</name>
    <name type="common">Albany pitcher plant</name>
    <dbReference type="NCBI Taxonomy" id="3775"/>
    <lineage>
        <taxon>Eukaryota</taxon>
        <taxon>Viridiplantae</taxon>
        <taxon>Streptophyta</taxon>
        <taxon>Embryophyta</taxon>
        <taxon>Tracheophyta</taxon>
        <taxon>Spermatophyta</taxon>
        <taxon>Magnoliopsida</taxon>
        <taxon>eudicotyledons</taxon>
        <taxon>Gunneridae</taxon>
        <taxon>Pentapetalae</taxon>
        <taxon>rosids</taxon>
        <taxon>fabids</taxon>
        <taxon>Oxalidales</taxon>
        <taxon>Cephalotaceae</taxon>
        <taxon>Cephalotus</taxon>
    </lineage>
</organism>
<proteinExistence type="inferred from homology"/>
<comment type="similarity">
    <text evidence="2">Belongs to the ycf33 family.</text>
</comment>
<evidence type="ECO:0000313" key="7">
    <source>
        <dbReference type="Proteomes" id="UP000187406"/>
    </source>
</evidence>
<dbReference type="Proteomes" id="UP000187406">
    <property type="component" value="Unassembled WGS sequence"/>
</dbReference>
<dbReference type="AlphaFoldDB" id="A0A1Q3AWC0"/>
<dbReference type="EMBL" id="BDDD01000126">
    <property type="protein sequence ID" value="GAV59862.1"/>
    <property type="molecule type" value="Genomic_DNA"/>
</dbReference>
<keyword evidence="5" id="KW-0812">Transmembrane</keyword>
<keyword evidence="5" id="KW-0472">Membrane</keyword>
<dbReference type="InParanoid" id="A0A1Q3AWC0"/>
<name>A0A1Q3AWC0_CEPFO</name>